<evidence type="ECO:0000259" key="1">
    <source>
        <dbReference type="SMART" id="SM01321"/>
    </source>
</evidence>
<dbReference type="Proteomes" id="UP000315995">
    <property type="component" value="Chromosome"/>
</dbReference>
<organism evidence="2 3">
    <name type="scientific">Persicimonas caeni</name>
    <dbReference type="NCBI Taxonomy" id="2292766"/>
    <lineage>
        <taxon>Bacteria</taxon>
        <taxon>Deltaproteobacteria</taxon>
        <taxon>Bradymonadales</taxon>
        <taxon>Bradymonadaceae</taxon>
        <taxon>Persicimonas</taxon>
    </lineage>
</organism>
<dbReference type="Gene3D" id="3.30.70.1290">
    <property type="entry name" value="Transposase IS200-like"/>
    <property type="match status" value="1"/>
</dbReference>
<dbReference type="GO" id="GO:0006313">
    <property type="term" value="P:DNA transposition"/>
    <property type="evidence" value="ECO:0007669"/>
    <property type="project" value="InterPro"/>
</dbReference>
<gene>
    <name evidence="2" type="primary">tnpA</name>
    <name evidence="2" type="ORF">FIV42_05110</name>
</gene>
<dbReference type="InterPro" id="IPR002686">
    <property type="entry name" value="Transposase_17"/>
</dbReference>
<accession>A0A4Y6PP98</accession>
<reference evidence="2 3" key="1">
    <citation type="submission" date="2019-06" db="EMBL/GenBank/DDBJ databases">
        <title>Persicimonas caeni gen. nov., sp. nov., a predatory bacterium isolated from solar saltern.</title>
        <authorList>
            <person name="Wang S."/>
        </authorList>
    </citation>
    <scope>NUCLEOTIDE SEQUENCE [LARGE SCALE GENOMIC DNA]</scope>
    <source>
        <strain evidence="2 3">YN101</strain>
    </source>
</reference>
<dbReference type="PANTHER" id="PTHR33360:SF2">
    <property type="entry name" value="TRANSPOSASE FOR INSERTION SEQUENCE ELEMENT IS200"/>
    <property type="match status" value="1"/>
</dbReference>
<dbReference type="AlphaFoldDB" id="A0A4Y6PP98"/>
<dbReference type="SUPFAM" id="SSF143422">
    <property type="entry name" value="Transposase IS200-like"/>
    <property type="match status" value="1"/>
</dbReference>
<dbReference type="Pfam" id="PF01797">
    <property type="entry name" value="Y1_Tnp"/>
    <property type="match status" value="1"/>
</dbReference>
<dbReference type="NCBIfam" id="NF033573">
    <property type="entry name" value="transpos_IS200"/>
    <property type="match status" value="1"/>
</dbReference>
<evidence type="ECO:0000313" key="3">
    <source>
        <dbReference type="Proteomes" id="UP000315995"/>
    </source>
</evidence>
<name>A0A4Y6PP98_PERCE</name>
<dbReference type="GO" id="GO:0004803">
    <property type="term" value="F:transposase activity"/>
    <property type="evidence" value="ECO:0007669"/>
    <property type="project" value="InterPro"/>
</dbReference>
<accession>A0A5B8Y046</accession>
<sequence length="173" mass="20153">MATKSYCEIYIHLVWRTKYSRRILSGDLELFVHQRLREIGKELDLTPLAVNSAWDHVHSFYRWHASTAVERAVRVMKSKTAVEWNKGLRNGEHRGEELKWQVGYGAVSTWMEDMRVVQNYVDKQKEHHRDEEVWTPFEKVRFDETPEADDEAVTYLAAVSGASWDGGGRRDAG</sequence>
<dbReference type="GO" id="GO:0003677">
    <property type="term" value="F:DNA binding"/>
    <property type="evidence" value="ECO:0007669"/>
    <property type="project" value="InterPro"/>
</dbReference>
<dbReference type="SMART" id="SM01321">
    <property type="entry name" value="Y1_Tnp"/>
    <property type="match status" value="1"/>
</dbReference>
<protein>
    <submittedName>
        <fullName evidence="2">IS200/IS605 family transposase</fullName>
    </submittedName>
</protein>
<feature type="domain" description="Transposase IS200-like" evidence="1">
    <location>
        <begin position="6"/>
        <end position="124"/>
    </location>
</feature>
<dbReference type="OrthoDB" id="9794403at2"/>
<dbReference type="EMBL" id="CP041186">
    <property type="protein sequence ID" value="QDG50134.1"/>
    <property type="molecule type" value="Genomic_DNA"/>
</dbReference>
<keyword evidence="3" id="KW-1185">Reference proteome</keyword>
<dbReference type="PANTHER" id="PTHR33360">
    <property type="entry name" value="TRANSPOSASE FOR INSERTION SEQUENCE ELEMENT IS200"/>
    <property type="match status" value="1"/>
</dbReference>
<dbReference type="InterPro" id="IPR036515">
    <property type="entry name" value="Transposase_17_sf"/>
</dbReference>
<evidence type="ECO:0000313" key="2">
    <source>
        <dbReference type="EMBL" id="QDG50134.1"/>
    </source>
</evidence>
<proteinExistence type="predicted"/>
<dbReference type="RefSeq" id="WP_141196630.1">
    <property type="nucleotide sequence ID" value="NZ_CP041186.1"/>
</dbReference>